<dbReference type="EMBL" id="QWIO01003150">
    <property type="protein sequence ID" value="RMY46712.1"/>
    <property type="molecule type" value="Genomic_DNA"/>
</dbReference>
<accession>A0A3M7C3L1</accession>
<evidence type="ECO:0000313" key="3">
    <source>
        <dbReference type="Proteomes" id="UP000269539"/>
    </source>
</evidence>
<gene>
    <name evidence="2" type="ORF">D0864_15200</name>
</gene>
<comment type="caution">
    <text evidence="2">The sequence shown here is derived from an EMBL/GenBank/DDBJ whole genome shotgun (WGS) entry which is preliminary data.</text>
</comment>
<name>A0A3M7C3L1_HORWE</name>
<proteinExistence type="predicted"/>
<dbReference type="VEuPathDB" id="FungiDB:BTJ68_08745"/>
<feature type="region of interest" description="Disordered" evidence="1">
    <location>
        <begin position="37"/>
        <end position="64"/>
    </location>
</feature>
<protein>
    <submittedName>
        <fullName evidence="2">Uncharacterized protein</fullName>
    </submittedName>
</protein>
<reference evidence="2 3" key="1">
    <citation type="journal article" date="2018" name="BMC Genomics">
        <title>Genomic evidence for intraspecific hybridization in a clonal and extremely halotolerant yeast.</title>
        <authorList>
            <person name="Gostincar C."/>
            <person name="Stajich J.E."/>
            <person name="Zupancic J."/>
            <person name="Zalar P."/>
            <person name="Gunde-Cimerman N."/>
        </authorList>
    </citation>
    <scope>NUCLEOTIDE SEQUENCE [LARGE SCALE GENOMIC DNA]</scope>
    <source>
        <strain evidence="2 3">EXF-10513</strain>
    </source>
</reference>
<evidence type="ECO:0000313" key="2">
    <source>
        <dbReference type="EMBL" id="RMY46712.1"/>
    </source>
</evidence>
<sequence>MGTIRRIWKCFGCGGGGLLGLSRAIVGSLDGDGKTWEIAGEGGVNDGGDDGGDGGGGGGGGRRRLGCEGGPTSLDYGALCDSDSANATALSSRSYSGSGAAIHLPDRVLNLKDFLAAHGGSPLAPPAGVDIPLCAVVIQPFDLIKMRSYGNWPEERQRSGKPVKSHYLAIDYGRQLSIAHRVFVACKCSFMAQAFASAPPPPWSWRSHEKAAAYTGQLKEVWNRSQEAYRQNHGTMELSKQARIEHMAQSLQAEVAVVWTGGALECKMTAVK</sequence>
<dbReference type="AlphaFoldDB" id="A0A3M7C3L1"/>
<evidence type="ECO:0000256" key="1">
    <source>
        <dbReference type="SAM" id="MobiDB-lite"/>
    </source>
</evidence>
<organism evidence="2 3">
    <name type="scientific">Hortaea werneckii</name>
    <name type="common">Black yeast</name>
    <name type="synonym">Cladosporium werneckii</name>
    <dbReference type="NCBI Taxonomy" id="91943"/>
    <lineage>
        <taxon>Eukaryota</taxon>
        <taxon>Fungi</taxon>
        <taxon>Dikarya</taxon>
        <taxon>Ascomycota</taxon>
        <taxon>Pezizomycotina</taxon>
        <taxon>Dothideomycetes</taxon>
        <taxon>Dothideomycetidae</taxon>
        <taxon>Mycosphaerellales</taxon>
        <taxon>Teratosphaeriaceae</taxon>
        <taxon>Hortaea</taxon>
    </lineage>
</organism>
<dbReference type="Proteomes" id="UP000269539">
    <property type="component" value="Unassembled WGS sequence"/>
</dbReference>